<evidence type="ECO:0000313" key="1">
    <source>
        <dbReference type="EMBL" id="XCD07510.1"/>
    </source>
</evidence>
<sequence>MGKPIERQFTQEKTILKFFDYKGAACVVDEDTNSTTTGSGESATTTPGYVEENGRKILKAGTPYPSNDEYCLGYLLHDVDVTDGEAPGTYIFEGSIDNKKLTEAGVTVSDEAKAATPRVTFFD</sequence>
<proteinExistence type="predicted"/>
<name>A0AAU8B6Q6_9CAUD</name>
<dbReference type="EMBL" id="PP511791">
    <property type="protein sequence ID" value="XCD07510.1"/>
    <property type="molecule type" value="Genomic_DNA"/>
</dbReference>
<protein>
    <recommendedName>
        <fullName evidence="2">Capsid protein</fullName>
    </recommendedName>
</protein>
<organism evidence="1">
    <name type="scientific">Dulem virus 39</name>
    <dbReference type="NCBI Taxonomy" id="3145757"/>
    <lineage>
        <taxon>Viruses</taxon>
        <taxon>Duplodnaviria</taxon>
        <taxon>Heunggongvirae</taxon>
        <taxon>Uroviricota</taxon>
        <taxon>Caudoviricetes</taxon>
    </lineage>
</organism>
<evidence type="ECO:0008006" key="2">
    <source>
        <dbReference type="Google" id="ProtNLM"/>
    </source>
</evidence>
<accession>A0AAU8B6Q6</accession>
<reference evidence="1" key="1">
    <citation type="submission" date="2024-03" db="EMBL/GenBank/DDBJ databases">
        <title>Diverse circular DNA viruses in blood, oral, and fecal samples of captive lemurs.</title>
        <authorList>
            <person name="Paietta E.N."/>
            <person name="Kraberger S."/>
            <person name="Lund M.C."/>
            <person name="Custer J.M."/>
            <person name="Vargas K.M."/>
            <person name="Ehmke E.E."/>
            <person name="Yoder A.D."/>
            <person name="Varsani A."/>
        </authorList>
    </citation>
    <scope>NUCLEOTIDE SEQUENCE</scope>
    <source>
        <strain evidence="1">Duke_28FS_1</strain>
    </source>
</reference>